<dbReference type="SUPFAM" id="SSF50249">
    <property type="entry name" value="Nucleic acid-binding proteins"/>
    <property type="match status" value="1"/>
</dbReference>
<evidence type="ECO:0000313" key="23">
    <source>
        <dbReference type="EMBL" id="CAD7276164.1"/>
    </source>
</evidence>
<dbReference type="Gene3D" id="3.30.40.10">
    <property type="entry name" value="Zinc/RING finger domain, C3HC4 (zinc finger)"/>
    <property type="match status" value="1"/>
</dbReference>
<feature type="domain" description="RING-type" evidence="21">
    <location>
        <begin position="715"/>
        <end position="751"/>
    </location>
</feature>
<evidence type="ECO:0000256" key="12">
    <source>
        <dbReference type="ARBA" id="ARBA00022835"/>
    </source>
</evidence>
<evidence type="ECO:0000256" key="6">
    <source>
        <dbReference type="ARBA" id="ARBA00022723"/>
    </source>
</evidence>
<dbReference type="GO" id="GO:0000176">
    <property type="term" value="C:nuclear exosome (RNase complex)"/>
    <property type="evidence" value="ECO:0007669"/>
    <property type="project" value="UniProtKB-ARBA"/>
</dbReference>
<comment type="subcellular location">
    <subcellularLocation>
        <location evidence="1">Nucleus</location>
    </subcellularLocation>
</comment>
<dbReference type="FunFam" id="2.40.50.700:FF:000001">
    <property type="entry name" value="Exosome complex exonuclease exoribonuclease (Rrp44)"/>
    <property type="match status" value="1"/>
</dbReference>
<evidence type="ECO:0000256" key="19">
    <source>
        <dbReference type="PROSITE-ProRule" id="PRU00175"/>
    </source>
</evidence>
<keyword evidence="24" id="KW-1185">Reference proteome</keyword>
<dbReference type="Gene3D" id="2.40.50.690">
    <property type="match status" value="1"/>
</dbReference>
<dbReference type="GO" id="GO:0001727">
    <property type="term" value="F:lipid kinase activity"/>
    <property type="evidence" value="ECO:0007669"/>
    <property type="project" value="TreeGrafter"/>
</dbReference>
<dbReference type="Gene3D" id="3.40.50.10330">
    <property type="entry name" value="Probable inorganic polyphosphate/atp-NAD kinase, domain 1"/>
    <property type="match status" value="1"/>
</dbReference>
<dbReference type="GO" id="GO:0046512">
    <property type="term" value="P:sphingosine biosynthetic process"/>
    <property type="evidence" value="ECO:0007669"/>
    <property type="project" value="TreeGrafter"/>
</dbReference>
<evidence type="ECO:0000256" key="7">
    <source>
        <dbReference type="ARBA" id="ARBA00022741"/>
    </source>
</evidence>
<dbReference type="PROSITE" id="PS50146">
    <property type="entry name" value="DAGK"/>
    <property type="match status" value="1"/>
</dbReference>
<evidence type="ECO:0000256" key="13">
    <source>
        <dbReference type="ARBA" id="ARBA00022839"/>
    </source>
</evidence>
<dbReference type="Gene3D" id="3.40.50.1010">
    <property type="entry name" value="5'-nuclease"/>
    <property type="match status" value="1"/>
</dbReference>
<accession>A0A7R9BJF1</accession>
<dbReference type="PROSITE" id="PS50089">
    <property type="entry name" value="ZF_RING_2"/>
    <property type="match status" value="1"/>
</dbReference>
<evidence type="ECO:0000256" key="10">
    <source>
        <dbReference type="ARBA" id="ARBA00022801"/>
    </source>
</evidence>
<evidence type="ECO:0000259" key="22">
    <source>
        <dbReference type="PROSITE" id="PS50146"/>
    </source>
</evidence>
<dbReference type="SMART" id="SM00046">
    <property type="entry name" value="DAGKc"/>
    <property type="match status" value="1"/>
</dbReference>
<keyword evidence="8 19" id="KW-0863">Zinc-finger</keyword>
<dbReference type="GO" id="GO:0000175">
    <property type="term" value="F:3'-5'-RNA exonuclease activity"/>
    <property type="evidence" value="ECO:0007669"/>
    <property type="project" value="UniProtKB-ARBA"/>
</dbReference>
<reference evidence="23" key="1">
    <citation type="submission" date="2020-11" db="EMBL/GenBank/DDBJ databases">
        <authorList>
            <person name="Tran Van P."/>
        </authorList>
    </citation>
    <scope>NUCLEOTIDE SEQUENCE</scope>
</reference>
<sequence>MTGISAGFDAEIGEEVLLEGKFSLFPRSGEIFDVRLTRGHFQFASPTRTESVSLSDVVGCLCMRRKGSARIAADPGAYFGVYCYPLSRKRVGRGFVRKRLVLAFLVNSAGVYDENLRVADSWRKVILAELWKPRPTLPQVDCLPDKKFLILVNPASGPGKALEIFMQRVRPVLAEAAVGYDLVVTERRNHARDLVADPSISHKYSGIVIVSGDGLIHEVYNGLFSQKEWQSSLQFPVGVIPGGSGNALAKCISYHAKEPYEENPALVSALNLVWHTIVPMDLMLVQTKGRTYCSFLSVGHGLLADIDIESEKLRVLGETRFTVWAVARLANLRTYRCRVSFEPSPMENVPANDVSRGKMTTIERQVSESPRTPASGTSEVKSDESRKSGLKHSQSYGGEAEKPSRSRLLSRGVAGVSFEEADEVLRDASVSACDTELKEVGAGDTADPVEVDEPGRLKIPGLDEPVPDHWHVIEEPPHSHTEWRLFNEIVGIRALLAATLGIDAISIAGIWKENLGSDEMVVVYAVIQSHINSDGMLAPKATLSDGNIWLMFIQAGIPKAQLLKVLVSLSDGSYLKCPHVTQIPVKAFRIEPSTSSGYMTVDGERIPVGPIQAEVMPSAARDSEEDVEMDQEVPSEEPEVSASPSPDATNEGKEVLVPVVPDLSSVDMEKDIMDIEAPRFTTLHRPSSEALQSLAWGMKAELIGGKVSSPMIHCCSQCNKPILIYGRMIPCKHVFCVPCALKEKDRCKHCRAEAERVDNVRLGFVFMCTEGGTRYGTNGCRRTYMSQRDLQAHMNHRHAGPSSSKPSSALDSHVSSHGVLKGPVSPASTIGGAKKILSPTASSSRPHNGSLPLCGIPIRTVSAPRVSPGMQVNSRNPDGVSSSLDRIHRAPPPQLSPISVVASSRSAGLGGIPVQDAVSSSDAPLSTYSRPPPPIDVAYYAMTAPPPLPDVSYGNLSVPPPNFIHSWSRPSSSRMEVLRTQNVFVKKTRGGSIQKVVREHYLRDDLWCGSQLCRECRHDVPVLEKIPESISSVCTNPHYLIPDHFFVLEQIDVLEAESIRNCIILSTVLHEVKRKSGPTYKRLRDLISNPQKRETHVKRKLDESEDERNLRAMQYVCRWYENHLNTGEVLKSGQPSLKVVLISGSEAARDSARNYGVSSFTVKEYVEAAADKFPELCDKVSQTSKSYISDQRSIFPPHLTPLQIKEKLKRGEIKQGSFNASRENYLEGFVNVEGIEKPILIQGMSHLNRVMHDDVVVVEILPEDKWVGQSGVVLDDPEEDKGDAVDDAEVALPEKSADVQPTGKIVGIIRRKWRQYCGILQPSAIKEHTKHLFIPAEKRIPKIRIETRQAEKLATNRIVVQMDEWPRHSRYPLGHYVRSLGKIGDKATENEVLLLEHDVPHSKFSENVLKCLPKLPWGIEDSVWEV</sequence>
<dbReference type="InterPro" id="IPR013083">
    <property type="entry name" value="Znf_RING/FYVE/PHD"/>
</dbReference>
<comment type="similarity">
    <text evidence="2">Belongs to the RNR ribonuclease family.</text>
</comment>
<evidence type="ECO:0000256" key="3">
    <source>
        <dbReference type="ARBA" id="ARBA00022552"/>
    </source>
</evidence>
<dbReference type="InterPro" id="IPR033771">
    <property type="entry name" value="Rrp44_CSD1"/>
</dbReference>
<keyword evidence="5" id="KW-0540">Nuclease</keyword>
<dbReference type="Pfam" id="PF19279">
    <property type="entry name" value="YegS_C"/>
    <property type="match status" value="1"/>
</dbReference>
<protein>
    <recommendedName>
        <fullName evidence="17">Protein DIS3 homolog</fullName>
    </recommendedName>
    <alternativeName>
        <fullName evidence="18">Ribosomal RNA-processing protein 44</fullName>
    </alternativeName>
</protein>
<keyword evidence="13" id="KW-0269">Exonuclease</keyword>
<keyword evidence="9" id="KW-0418">Kinase</keyword>
<evidence type="ECO:0000256" key="15">
    <source>
        <dbReference type="ARBA" id="ARBA00022884"/>
    </source>
</evidence>
<keyword evidence="10" id="KW-0378">Hydrolase</keyword>
<keyword evidence="4" id="KW-0808">Transferase</keyword>
<evidence type="ECO:0000256" key="2">
    <source>
        <dbReference type="ARBA" id="ARBA00005785"/>
    </source>
</evidence>
<evidence type="ECO:0000256" key="17">
    <source>
        <dbReference type="ARBA" id="ARBA00077221"/>
    </source>
</evidence>
<evidence type="ECO:0000256" key="1">
    <source>
        <dbReference type="ARBA" id="ARBA00004123"/>
    </source>
</evidence>
<dbReference type="GO" id="GO:0000956">
    <property type="term" value="P:nuclear-transcribed mRNA catabolic process"/>
    <property type="evidence" value="ECO:0007669"/>
    <property type="project" value="UniProtKB-ARBA"/>
</dbReference>
<feature type="domain" description="DAGKc" evidence="22">
    <location>
        <begin position="143"/>
        <end position="289"/>
    </location>
</feature>
<dbReference type="Gene3D" id="2.40.50.700">
    <property type="match status" value="1"/>
</dbReference>
<dbReference type="Proteomes" id="UP000678499">
    <property type="component" value="Unassembled WGS sequence"/>
</dbReference>
<dbReference type="Pfam" id="PF18408">
    <property type="entry name" value="zf_Hakai"/>
    <property type="match status" value="1"/>
</dbReference>
<dbReference type="GO" id="GO:0008270">
    <property type="term" value="F:zinc ion binding"/>
    <property type="evidence" value="ECO:0007669"/>
    <property type="project" value="UniProtKB-KW"/>
</dbReference>
<dbReference type="Gene3D" id="6.10.140.2210">
    <property type="match status" value="1"/>
</dbReference>
<dbReference type="SUPFAM" id="SSF111331">
    <property type="entry name" value="NAD kinase/diacylglycerol kinase-like"/>
    <property type="match status" value="1"/>
</dbReference>
<feature type="region of interest" description="Disordered" evidence="20">
    <location>
        <begin position="793"/>
        <end position="832"/>
    </location>
</feature>
<dbReference type="PROSITE" id="PS00518">
    <property type="entry name" value="ZF_RING_1"/>
    <property type="match status" value="1"/>
</dbReference>
<dbReference type="InterPro" id="IPR001841">
    <property type="entry name" value="Znf_RING"/>
</dbReference>
<name>A0A7R9BJF1_9CRUS</name>
<evidence type="ECO:0000259" key="21">
    <source>
        <dbReference type="PROSITE" id="PS50089"/>
    </source>
</evidence>
<dbReference type="InterPro" id="IPR017907">
    <property type="entry name" value="Znf_RING_CS"/>
</dbReference>
<dbReference type="InterPro" id="IPR041505">
    <property type="entry name" value="Dis3_CSD2"/>
</dbReference>
<dbReference type="EMBL" id="CAJPEX010000565">
    <property type="protein sequence ID" value="CAG0916316.1"/>
    <property type="molecule type" value="Genomic_DNA"/>
</dbReference>
<dbReference type="InterPro" id="IPR016064">
    <property type="entry name" value="NAD/diacylglycerol_kinase_sf"/>
</dbReference>
<gene>
    <name evidence="23" type="ORF">NMOB1V02_LOCUS3940</name>
</gene>
<dbReference type="OrthoDB" id="372421at2759"/>
<keyword evidence="15" id="KW-0694">RNA-binding</keyword>
<dbReference type="CDD" id="cd09862">
    <property type="entry name" value="PIN_Rrp44-like"/>
    <property type="match status" value="1"/>
</dbReference>
<dbReference type="GO" id="GO:0005737">
    <property type="term" value="C:cytoplasm"/>
    <property type="evidence" value="ECO:0007669"/>
    <property type="project" value="TreeGrafter"/>
</dbReference>
<organism evidence="23">
    <name type="scientific">Notodromas monacha</name>
    <dbReference type="NCBI Taxonomy" id="399045"/>
    <lineage>
        <taxon>Eukaryota</taxon>
        <taxon>Metazoa</taxon>
        <taxon>Ecdysozoa</taxon>
        <taxon>Arthropoda</taxon>
        <taxon>Crustacea</taxon>
        <taxon>Oligostraca</taxon>
        <taxon>Ostracoda</taxon>
        <taxon>Podocopa</taxon>
        <taxon>Podocopida</taxon>
        <taxon>Cypridocopina</taxon>
        <taxon>Cypridoidea</taxon>
        <taxon>Cyprididae</taxon>
        <taxon>Notodromas</taxon>
    </lineage>
</organism>
<dbReference type="PANTHER" id="PTHR12358:SF112">
    <property type="entry name" value="LD11247P-RELATED"/>
    <property type="match status" value="1"/>
</dbReference>
<evidence type="ECO:0000256" key="4">
    <source>
        <dbReference type="ARBA" id="ARBA00022679"/>
    </source>
</evidence>
<keyword evidence="11" id="KW-0862">Zinc</keyword>
<evidence type="ECO:0000256" key="9">
    <source>
        <dbReference type="ARBA" id="ARBA00022777"/>
    </source>
</evidence>
<feature type="region of interest" description="Disordered" evidence="20">
    <location>
        <begin position="363"/>
        <end position="407"/>
    </location>
</feature>
<dbReference type="EMBL" id="OA882602">
    <property type="protein sequence ID" value="CAD7276164.1"/>
    <property type="molecule type" value="Genomic_DNA"/>
</dbReference>
<keyword evidence="7" id="KW-0547">Nucleotide-binding</keyword>
<dbReference type="InterPro" id="IPR045540">
    <property type="entry name" value="YegS/DAGK_C"/>
</dbReference>
<evidence type="ECO:0000256" key="20">
    <source>
        <dbReference type="SAM" id="MobiDB-lite"/>
    </source>
</evidence>
<dbReference type="InterPro" id="IPR050187">
    <property type="entry name" value="Lipid_Phosphate_FormReg"/>
</dbReference>
<dbReference type="PANTHER" id="PTHR12358">
    <property type="entry name" value="SPHINGOSINE KINASE"/>
    <property type="match status" value="1"/>
</dbReference>
<dbReference type="Gene3D" id="2.60.200.40">
    <property type="match status" value="2"/>
</dbReference>
<keyword evidence="14" id="KW-0067">ATP-binding</keyword>
<keyword evidence="12" id="KW-0271">Exosome</keyword>
<feature type="compositionally biased region" description="Polar residues" evidence="20">
    <location>
        <begin position="363"/>
        <end position="379"/>
    </location>
</feature>
<evidence type="ECO:0000256" key="14">
    <source>
        <dbReference type="ARBA" id="ARBA00022840"/>
    </source>
</evidence>
<dbReference type="InterPro" id="IPR017438">
    <property type="entry name" value="ATP-NAD_kinase_N"/>
</dbReference>
<evidence type="ECO:0000256" key="11">
    <source>
        <dbReference type="ARBA" id="ARBA00022833"/>
    </source>
</evidence>
<dbReference type="InterPro" id="IPR012340">
    <property type="entry name" value="NA-bd_OB-fold"/>
</dbReference>
<evidence type="ECO:0000256" key="5">
    <source>
        <dbReference type="ARBA" id="ARBA00022722"/>
    </source>
</evidence>
<dbReference type="GO" id="GO:0016020">
    <property type="term" value="C:membrane"/>
    <property type="evidence" value="ECO:0007669"/>
    <property type="project" value="TreeGrafter"/>
</dbReference>
<evidence type="ECO:0000256" key="18">
    <source>
        <dbReference type="ARBA" id="ARBA00077930"/>
    </source>
</evidence>
<feature type="compositionally biased region" description="Acidic residues" evidence="20">
    <location>
        <begin position="623"/>
        <end position="639"/>
    </location>
</feature>
<dbReference type="Pfam" id="PF17849">
    <property type="entry name" value="OB_Dis3"/>
    <property type="match status" value="1"/>
</dbReference>
<evidence type="ECO:0000313" key="24">
    <source>
        <dbReference type="Proteomes" id="UP000678499"/>
    </source>
</evidence>
<dbReference type="GO" id="GO:0006364">
    <property type="term" value="P:rRNA processing"/>
    <property type="evidence" value="ECO:0007669"/>
    <property type="project" value="UniProtKB-KW"/>
</dbReference>
<keyword evidence="16" id="KW-0539">Nucleus</keyword>
<feature type="region of interest" description="Disordered" evidence="20">
    <location>
        <begin position="616"/>
        <end position="651"/>
    </location>
</feature>
<evidence type="ECO:0000256" key="8">
    <source>
        <dbReference type="ARBA" id="ARBA00022771"/>
    </source>
</evidence>
<dbReference type="InterPro" id="IPR041042">
    <property type="entry name" value="Znf_Hakai"/>
</dbReference>
<dbReference type="GO" id="GO:0003723">
    <property type="term" value="F:RNA binding"/>
    <property type="evidence" value="ECO:0007669"/>
    <property type="project" value="UniProtKB-KW"/>
</dbReference>
<dbReference type="InterPro" id="IPR001206">
    <property type="entry name" value="Diacylglycerol_kinase_cat_dom"/>
</dbReference>
<dbReference type="Pfam" id="PF17216">
    <property type="entry name" value="Rrp44_CSD1"/>
    <property type="match status" value="1"/>
</dbReference>
<dbReference type="Pfam" id="PF00781">
    <property type="entry name" value="DAGK_cat"/>
    <property type="match status" value="1"/>
</dbReference>
<dbReference type="GO" id="GO:0005524">
    <property type="term" value="F:ATP binding"/>
    <property type="evidence" value="ECO:0007669"/>
    <property type="project" value="UniProtKB-KW"/>
</dbReference>
<keyword evidence="6" id="KW-0479">Metal-binding</keyword>
<proteinExistence type="inferred from homology"/>
<evidence type="ECO:0000256" key="16">
    <source>
        <dbReference type="ARBA" id="ARBA00023242"/>
    </source>
</evidence>
<keyword evidence="3" id="KW-0698">rRNA processing</keyword>